<dbReference type="EMBL" id="JBHTRV010000040">
    <property type="protein sequence ID" value="MFE5984979.1"/>
    <property type="molecule type" value="Genomic_DNA"/>
</dbReference>
<reference evidence="8 9" key="1">
    <citation type="submission" date="2024-09" db="EMBL/GenBank/DDBJ databases">
        <title>The Natural Products Discovery Center: Release of the First 8490 Sequenced Strains for Exploring Actinobacteria Biosynthetic Diversity.</title>
        <authorList>
            <person name="Kalkreuter E."/>
            <person name="Kautsar S.A."/>
            <person name="Yang D."/>
            <person name="Bader C.D."/>
            <person name="Teijaro C.N."/>
            <person name="Fluegel L."/>
            <person name="Davis C.M."/>
            <person name="Simpson J.R."/>
            <person name="Lauterbach L."/>
            <person name="Steele A.D."/>
            <person name="Gui C."/>
            <person name="Meng S."/>
            <person name="Li G."/>
            <person name="Viehrig K."/>
            <person name="Ye F."/>
            <person name="Su P."/>
            <person name="Kiefer A.F."/>
            <person name="Nichols A."/>
            <person name="Cepeda A.J."/>
            <person name="Yan W."/>
            <person name="Fan B."/>
            <person name="Jiang Y."/>
            <person name="Adhikari A."/>
            <person name="Zheng C.-J."/>
            <person name="Schuster L."/>
            <person name="Cowan T.M."/>
            <person name="Smanski M.J."/>
            <person name="Chevrette M.G."/>
            <person name="De Carvalho L.P.S."/>
            <person name="Shen B."/>
        </authorList>
    </citation>
    <scope>NUCLEOTIDE SEQUENCE [LARGE SCALE GENOMIC DNA]</scope>
    <source>
        <strain evidence="8 9">NPDC056472</strain>
    </source>
</reference>
<dbReference type="InterPro" id="IPR036259">
    <property type="entry name" value="MFS_trans_sf"/>
</dbReference>
<comment type="caution">
    <text evidence="8">The sequence shown here is derived from an EMBL/GenBank/DDBJ whole genome shotgun (WGS) entry which is preliminary data.</text>
</comment>
<feature type="transmembrane region" description="Helical" evidence="7">
    <location>
        <begin position="173"/>
        <end position="194"/>
    </location>
</feature>
<evidence type="ECO:0000256" key="4">
    <source>
        <dbReference type="ARBA" id="ARBA00022692"/>
    </source>
</evidence>
<name>A0ABW6J511_STRWE</name>
<feature type="transmembrane region" description="Helical" evidence="7">
    <location>
        <begin position="390"/>
        <end position="408"/>
    </location>
</feature>
<dbReference type="InterPro" id="IPR011701">
    <property type="entry name" value="MFS"/>
</dbReference>
<proteinExistence type="predicted"/>
<dbReference type="InterPro" id="IPR050171">
    <property type="entry name" value="MFS_Transporters"/>
</dbReference>
<keyword evidence="6 7" id="KW-0472">Membrane</keyword>
<protein>
    <submittedName>
        <fullName evidence="8">MFS transporter</fullName>
    </submittedName>
</protein>
<feature type="transmembrane region" description="Helical" evidence="7">
    <location>
        <begin position="148"/>
        <end position="167"/>
    </location>
</feature>
<keyword evidence="2" id="KW-0813">Transport</keyword>
<keyword evidence="3" id="KW-1003">Cell membrane</keyword>
<evidence type="ECO:0000256" key="5">
    <source>
        <dbReference type="ARBA" id="ARBA00022989"/>
    </source>
</evidence>
<evidence type="ECO:0000256" key="2">
    <source>
        <dbReference type="ARBA" id="ARBA00022448"/>
    </source>
</evidence>
<evidence type="ECO:0000256" key="3">
    <source>
        <dbReference type="ARBA" id="ARBA00022475"/>
    </source>
</evidence>
<dbReference type="Proteomes" id="UP001600424">
    <property type="component" value="Unassembled WGS sequence"/>
</dbReference>
<evidence type="ECO:0000313" key="9">
    <source>
        <dbReference type="Proteomes" id="UP001600424"/>
    </source>
</evidence>
<dbReference type="RefSeq" id="WP_386253562.1">
    <property type="nucleotide sequence ID" value="NZ_JBHTRV010000040.1"/>
</dbReference>
<gene>
    <name evidence="8" type="ORF">ACFQ63_35455</name>
</gene>
<dbReference type="Gene3D" id="1.20.1250.20">
    <property type="entry name" value="MFS general substrate transporter like domains"/>
    <property type="match status" value="1"/>
</dbReference>
<evidence type="ECO:0000256" key="7">
    <source>
        <dbReference type="SAM" id="Phobius"/>
    </source>
</evidence>
<accession>A0ABW6J511</accession>
<dbReference type="PANTHER" id="PTHR23517">
    <property type="entry name" value="RESISTANCE PROTEIN MDTM, PUTATIVE-RELATED-RELATED"/>
    <property type="match status" value="1"/>
</dbReference>
<feature type="transmembrane region" description="Helical" evidence="7">
    <location>
        <begin position="320"/>
        <end position="342"/>
    </location>
</feature>
<keyword evidence="4 7" id="KW-0812">Transmembrane</keyword>
<evidence type="ECO:0000256" key="6">
    <source>
        <dbReference type="ARBA" id="ARBA00023136"/>
    </source>
</evidence>
<dbReference type="PANTHER" id="PTHR23517:SF2">
    <property type="entry name" value="MULTIDRUG RESISTANCE PROTEIN MDTH"/>
    <property type="match status" value="1"/>
</dbReference>
<feature type="transmembrane region" description="Helical" evidence="7">
    <location>
        <begin position="55"/>
        <end position="73"/>
    </location>
</feature>
<comment type="subcellular location">
    <subcellularLocation>
        <location evidence="1">Cell membrane</location>
        <topology evidence="1">Multi-pass membrane protein</topology>
    </subcellularLocation>
</comment>
<sequence length="426" mass="44550">MSRMTKFRTALSGPEEPRQRLLALATVVNTIGMGIFLSAGTIFLIRSAGFTPTEAAIGLTAGSLCGFGAGVVIGDWADRRGSREVVIGSMLLEAVASISLLFVNNLWSLIVVAAAAAVGRAGTVSARGAMIGVLAGEKGAQYRTYLRAVTNVGLAIGTIGAAVVLAFDTRPAYVSVIVTDTVTFLLAAAILTRLPHIPPTRAAKKKEDAEGTEPAEKERRWVALRDLPYLALTATSSITSLQYFVLVPALPVWIVMHTEAPRWMAAVVLFFESILVAATQVPATRSIDGPRSAARLLALSGPVFLVSWVLIAFAEGPSAGVALTLLIVGVVLHALAEVWQAAGTFELSFALAKPEAQGQYQGVMGLGHGLAEAVAPIVVISMCVNWGKPGWIVLALVVMAGGFVCALIERVWSRSQPAAEAAPATA</sequence>
<feature type="transmembrane region" description="Helical" evidence="7">
    <location>
        <begin position="293"/>
        <end position="314"/>
    </location>
</feature>
<evidence type="ECO:0000256" key="1">
    <source>
        <dbReference type="ARBA" id="ARBA00004651"/>
    </source>
</evidence>
<feature type="transmembrane region" description="Helical" evidence="7">
    <location>
        <begin position="262"/>
        <end position="281"/>
    </location>
</feature>
<feature type="transmembrane region" description="Helical" evidence="7">
    <location>
        <begin position="229"/>
        <end position="256"/>
    </location>
</feature>
<keyword evidence="5 7" id="KW-1133">Transmembrane helix</keyword>
<feature type="transmembrane region" description="Helical" evidence="7">
    <location>
        <begin position="21"/>
        <end position="43"/>
    </location>
</feature>
<keyword evidence="9" id="KW-1185">Reference proteome</keyword>
<dbReference type="SUPFAM" id="SSF103473">
    <property type="entry name" value="MFS general substrate transporter"/>
    <property type="match status" value="1"/>
</dbReference>
<dbReference type="Pfam" id="PF07690">
    <property type="entry name" value="MFS_1"/>
    <property type="match status" value="1"/>
</dbReference>
<feature type="transmembrane region" description="Helical" evidence="7">
    <location>
        <begin position="363"/>
        <end position="384"/>
    </location>
</feature>
<evidence type="ECO:0000313" key="8">
    <source>
        <dbReference type="EMBL" id="MFE5984979.1"/>
    </source>
</evidence>
<organism evidence="8 9">
    <name type="scientific">Streptomyces wedmorensis</name>
    <dbReference type="NCBI Taxonomy" id="43759"/>
    <lineage>
        <taxon>Bacteria</taxon>
        <taxon>Bacillati</taxon>
        <taxon>Actinomycetota</taxon>
        <taxon>Actinomycetes</taxon>
        <taxon>Kitasatosporales</taxon>
        <taxon>Streptomycetaceae</taxon>
        <taxon>Streptomyces</taxon>
    </lineage>
</organism>